<dbReference type="Gene3D" id="3.40.1260.10">
    <property type="entry name" value="DsrEFH-like"/>
    <property type="match status" value="1"/>
</dbReference>
<accession>A0ABT4VZQ0</accession>
<dbReference type="Proteomes" id="UP001528040">
    <property type="component" value="Unassembled WGS sequence"/>
</dbReference>
<dbReference type="PANTHER" id="PTHR34655">
    <property type="entry name" value="CONSERVED WITHIN P. AEROPHILUM"/>
    <property type="match status" value="1"/>
</dbReference>
<dbReference type="Pfam" id="PF02635">
    <property type="entry name" value="DsrE"/>
    <property type="match status" value="1"/>
</dbReference>
<dbReference type="EMBL" id="JAQIIO010000003">
    <property type="protein sequence ID" value="MDA5093728.1"/>
    <property type="molecule type" value="Genomic_DNA"/>
</dbReference>
<dbReference type="RefSeq" id="WP_271053436.1">
    <property type="nucleotide sequence ID" value="NZ_JAQIIO010000003.1"/>
</dbReference>
<organism evidence="1 2">
    <name type="scientific">Aliiroseovarius salicola</name>
    <dbReference type="NCBI Taxonomy" id="3009082"/>
    <lineage>
        <taxon>Bacteria</taxon>
        <taxon>Pseudomonadati</taxon>
        <taxon>Pseudomonadota</taxon>
        <taxon>Alphaproteobacteria</taxon>
        <taxon>Rhodobacterales</taxon>
        <taxon>Paracoccaceae</taxon>
        <taxon>Aliiroseovarius</taxon>
    </lineage>
</organism>
<keyword evidence="2" id="KW-1185">Reference proteome</keyword>
<proteinExistence type="predicted"/>
<dbReference type="InterPro" id="IPR027396">
    <property type="entry name" value="DsrEFH-like"/>
</dbReference>
<dbReference type="PANTHER" id="PTHR34655:SF2">
    <property type="entry name" value="PEROXIREDOXIN FAMILY PROTEIN"/>
    <property type="match status" value="1"/>
</dbReference>
<protein>
    <submittedName>
        <fullName evidence="1">DsrE family protein</fullName>
    </submittedName>
</protein>
<dbReference type="SUPFAM" id="SSF75169">
    <property type="entry name" value="DsrEFH-like"/>
    <property type="match status" value="1"/>
</dbReference>
<gene>
    <name evidence="1" type="ORF">O2N63_06465</name>
</gene>
<sequence length="123" mass="13084">METETKKLAIVVSRGLDDERSTVAFTIANTGVASGQQVTLFMVSSAVDVVRKGAADNVRMNPFDPPLKELIDTFQTNGGRILVCPPCAKVRGYEDSDFIEGVQVVGSPALHAQILDGAATLSF</sequence>
<comment type="caution">
    <text evidence="1">The sequence shown here is derived from an EMBL/GenBank/DDBJ whole genome shotgun (WGS) entry which is preliminary data.</text>
</comment>
<evidence type="ECO:0000313" key="1">
    <source>
        <dbReference type="EMBL" id="MDA5093728.1"/>
    </source>
</evidence>
<name>A0ABT4VZQ0_9RHOB</name>
<dbReference type="InterPro" id="IPR003787">
    <property type="entry name" value="Sulphur_relay_DsrE/F-like"/>
</dbReference>
<evidence type="ECO:0000313" key="2">
    <source>
        <dbReference type="Proteomes" id="UP001528040"/>
    </source>
</evidence>
<reference evidence="1 2" key="1">
    <citation type="submission" date="2023-01" db="EMBL/GenBank/DDBJ databases">
        <authorList>
            <person name="Yoon J.-W."/>
        </authorList>
    </citation>
    <scope>NUCLEOTIDE SEQUENCE [LARGE SCALE GENOMIC DNA]</scope>
    <source>
        <strain evidence="1 2">KMU-50</strain>
    </source>
</reference>